<gene>
    <name evidence="2" type="ORF">ANCCAN_24940</name>
</gene>
<dbReference type="EMBL" id="JOJR01002025">
    <property type="protein sequence ID" value="RCN29304.1"/>
    <property type="molecule type" value="Genomic_DNA"/>
</dbReference>
<dbReference type="OrthoDB" id="5841985at2759"/>
<accession>A0A368FAV0</accession>
<dbReference type="STRING" id="29170.A0A368FAV0"/>
<comment type="caution">
    <text evidence="2">The sequence shown here is derived from an EMBL/GenBank/DDBJ whole genome shotgun (WGS) entry which is preliminary data.</text>
</comment>
<name>A0A368FAV0_ANCCA</name>
<dbReference type="AlphaFoldDB" id="A0A368FAV0"/>
<organism evidence="2 3">
    <name type="scientific">Ancylostoma caninum</name>
    <name type="common">Dog hookworm</name>
    <dbReference type="NCBI Taxonomy" id="29170"/>
    <lineage>
        <taxon>Eukaryota</taxon>
        <taxon>Metazoa</taxon>
        <taxon>Ecdysozoa</taxon>
        <taxon>Nematoda</taxon>
        <taxon>Chromadorea</taxon>
        <taxon>Rhabditida</taxon>
        <taxon>Rhabditina</taxon>
        <taxon>Rhabditomorpha</taxon>
        <taxon>Strongyloidea</taxon>
        <taxon>Ancylostomatidae</taxon>
        <taxon>Ancylostomatinae</taxon>
        <taxon>Ancylostoma</taxon>
    </lineage>
</organism>
<protein>
    <submittedName>
        <fullName evidence="2">Uncharacterized protein</fullName>
    </submittedName>
</protein>
<feature type="compositionally biased region" description="Polar residues" evidence="1">
    <location>
        <begin position="49"/>
        <end position="62"/>
    </location>
</feature>
<sequence>MVCCEIPLFPEQYSFYESPYGERRPLFAASSQPGLAYHHHLQPPYYHSMVTTQPAPGPSTANGPVFPPGVEPHRNPFAVQRPAEPAREDSEEDGINCSPCCDNENVRYGQSFAEVLNSRLCPYVDVGAVNVCCQVTAVSGHAQHYYK</sequence>
<feature type="region of interest" description="Disordered" evidence="1">
    <location>
        <begin position="48"/>
        <end position="91"/>
    </location>
</feature>
<proteinExistence type="predicted"/>
<reference evidence="2 3" key="1">
    <citation type="submission" date="2014-10" db="EMBL/GenBank/DDBJ databases">
        <title>Draft genome of the hookworm Ancylostoma caninum.</title>
        <authorList>
            <person name="Mitreva M."/>
        </authorList>
    </citation>
    <scope>NUCLEOTIDE SEQUENCE [LARGE SCALE GENOMIC DNA]</scope>
    <source>
        <strain evidence="2 3">Baltimore</strain>
    </source>
</reference>
<evidence type="ECO:0000256" key="1">
    <source>
        <dbReference type="SAM" id="MobiDB-lite"/>
    </source>
</evidence>
<keyword evidence="3" id="KW-1185">Reference proteome</keyword>
<evidence type="ECO:0000313" key="2">
    <source>
        <dbReference type="EMBL" id="RCN29304.1"/>
    </source>
</evidence>
<dbReference type="Proteomes" id="UP000252519">
    <property type="component" value="Unassembled WGS sequence"/>
</dbReference>
<evidence type="ECO:0000313" key="3">
    <source>
        <dbReference type="Proteomes" id="UP000252519"/>
    </source>
</evidence>